<feature type="domain" description="Xylanolytic transcriptional activator regulatory" evidence="4">
    <location>
        <begin position="399"/>
        <end position="472"/>
    </location>
</feature>
<dbReference type="OrthoDB" id="424974at2759"/>
<evidence type="ECO:0000256" key="3">
    <source>
        <dbReference type="SAM" id="MobiDB-lite"/>
    </source>
</evidence>
<dbReference type="GO" id="GO:0008270">
    <property type="term" value="F:zinc ion binding"/>
    <property type="evidence" value="ECO:0007669"/>
    <property type="project" value="InterPro"/>
</dbReference>
<evidence type="ECO:0000256" key="2">
    <source>
        <dbReference type="ARBA" id="ARBA00023242"/>
    </source>
</evidence>
<comment type="subcellular location">
    <subcellularLocation>
        <location evidence="1">Nucleus</location>
    </subcellularLocation>
</comment>
<dbReference type="InterPro" id="IPR007219">
    <property type="entry name" value="XnlR_reg_dom"/>
</dbReference>
<keyword evidence="6" id="KW-1185">Reference proteome</keyword>
<dbReference type="PANTHER" id="PTHR31001">
    <property type="entry name" value="UNCHARACTERIZED TRANSCRIPTIONAL REGULATORY PROTEIN"/>
    <property type="match status" value="1"/>
</dbReference>
<feature type="compositionally biased region" description="Basic and acidic residues" evidence="3">
    <location>
        <begin position="23"/>
        <end position="32"/>
    </location>
</feature>
<feature type="compositionally biased region" description="Pro residues" evidence="3">
    <location>
        <begin position="765"/>
        <end position="775"/>
    </location>
</feature>
<evidence type="ECO:0000313" key="6">
    <source>
        <dbReference type="Proteomes" id="UP000292702"/>
    </source>
</evidence>
<feature type="region of interest" description="Disordered" evidence="3">
    <location>
        <begin position="726"/>
        <end position="749"/>
    </location>
</feature>
<comment type="caution">
    <text evidence="5">The sequence shown here is derived from an EMBL/GenBank/DDBJ whole genome shotgun (WGS) entry which is preliminary data.</text>
</comment>
<accession>A0A4R0RY64</accession>
<feature type="region of interest" description="Disordered" evidence="3">
    <location>
        <begin position="817"/>
        <end position="909"/>
    </location>
</feature>
<feature type="compositionally biased region" description="Low complexity" evidence="3">
    <location>
        <begin position="728"/>
        <end position="741"/>
    </location>
</feature>
<reference evidence="5 6" key="1">
    <citation type="submission" date="2018-11" db="EMBL/GenBank/DDBJ databases">
        <title>Genome assembly of Steccherinum ochraceum LE-BIN_3174, the white-rot fungus of the Steccherinaceae family (The Residual Polyporoid clade, Polyporales, Basidiomycota).</title>
        <authorList>
            <person name="Fedorova T.V."/>
            <person name="Glazunova O.A."/>
            <person name="Landesman E.O."/>
            <person name="Moiseenko K.V."/>
            <person name="Psurtseva N.V."/>
            <person name="Savinova O.S."/>
            <person name="Shakhova N.V."/>
            <person name="Tyazhelova T.V."/>
            <person name="Vasina D.V."/>
        </authorList>
    </citation>
    <scope>NUCLEOTIDE SEQUENCE [LARGE SCALE GENOMIC DNA]</scope>
    <source>
        <strain evidence="5 6">LE-BIN_3174</strain>
    </source>
</reference>
<feature type="region of interest" description="Disordered" evidence="3">
    <location>
        <begin position="762"/>
        <end position="783"/>
    </location>
</feature>
<dbReference type="CDD" id="cd12148">
    <property type="entry name" value="fungal_TF_MHR"/>
    <property type="match status" value="1"/>
</dbReference>
<gene>
    <name evidence="5" type="ORF">EIP91_011625</name>
</gene>
<dbReference type="PANTHER" id="PTHR31001:SF56">
    <property type="entry name" value="ZN(2)-C6 FUNGAL-TYPE DOMAIN-CONTAINING PROTEIN"/>
    <property type="match status" value="1"/>
</dbReference>
<protein>
    <recommendedName>
        <fullName evidence="4">Xylanolytic transcriptional activator regulatory domain-containing protein</fullName>
    </recommendedName>
</protein>
<feature type="compositionally biased region" description="Pro residues" evidence="3">
    <location>
        <begin position="842"/>
        <end position="851"/>
    </location>
</feature>
<feature type="region of interest" description="Disordered" evidence="3">
    <location>
        <begin position="139"/>
        <end position="173"/>
    </location>
</feature>
<dbReference type="Proteomes" id="UP000292702">
    <property type="component" value="Unassembled WGS sequence"/>
</dbReference>
<keyword evidence="2" id="KW-0539">Nucleus</keyword>
<dbReference type="GO" id="GO:0003677">
    <property type="term" value="F:DNA binding"/>
    <property type="evidence" value="ECO:0007669"/>
    <property type="project" value="InterPro"/>
</dbReference>
<proteinExistence type="predicted"/>
<name>A0A4R0RY64_9APHY</name>
<dbReference type="GO" id="GO:0005634">
    <property type="term" value="C:nucleus"/>
    <property type="evidence" value="ECO:0007669"/>
    <property type="project" value="UniProtKB-SubCell"/>
</dbReference>
<dbReference type="EMBL" id="RWJN01000078">
    <property type="protein sequence ID" value="TCD68014.1"/>
    <property type="molecule type" value="Genomic_DNA"/>
</dbReference>
<dbReference type="GO" id="GO:0006351">
    <property type="term" value="P:DNA-templated transcription"/>
    <property type="evidence" value="ECO:0007669"/>
    <property type="project" value="InterPro"/>
</dbReference>
<dbReference type="SMART" id="SM00906">
    <property type="entry name" value="Fungal_trans"/>
    <property type="match status" value="1"/>
</dbReference>
<organism evidence="5 6">
    <name type="scientific">Steccherinum ochraceum</name>
    <dbReference type="NCBI Taxonomy" id="92696"/>
    <lineage>
        <taxon>Eukaryota</taxon>
        <taxon>Fungi</taxon>
        <taxon>Dikarya</taxon>
        <taxon>Basidiomycota</taxon>
        <taxon>Agaricomycotina</taxon>
        <taxon>Agaricomycetes</taxon>
        <taxon>Polyporales</taxon>
        <taxon>Steccherinaceae</taxon>
        <taxon>Steccherinum</taxon>
    </lineage>
</organism>
<feature type="compositionally biased region" description="Polar residues" evidence="3">
    <location>
        <begin position="899"/>
        <end position="909"/>
    </location>
</feature>
<feature type="region of interest" description="Disordered" evidence="3">
    <location>
        <begin position="206"/>
        <end position="231"/>
    </location>
</feature>
<dbReference type="InterPro" id="IPR050613">
    <property type="entry name" value="Sec_Metabolite_Reg"/>
</dbReference>
<evidence type="ECO:0000259" key="4">
    <source>
        <dbReference type="SMART" id="SM00906"/>
    </source>
</evidence>
<feature type="compositionally biased region" description="Low complexity" evidence="3">
    <location>
        <begin position="852"/>
        <end position="871"/>
    </location>
</feature>
<feature type="region of interest" description="Disordered" evidence="3">
    <location>
        <begin position="793"/>
        <end position="812"/>
    </location>
</feature>
<feature type="region of interest" description="Disordered" evidence="3">
    <location>
        <begin position="1"/>
        <end position="32"/>
    </location>
</feature>
<evidence type="ECO:0000313" key="5">
    <source>
        <dbReference type="EMBL" id="TCD68014.1"/>
    </source>
</evidence>
<sequence>MPADHSKPPAPAPAAKPRRHARKEPDDDKLDALHSREIELKRSRGEISCAECRRLKVPIPALFFLSSACSLLPTFSRFDATRLFLASRVSAEDVRHCAPMGVSRRAKERATEHLHKRIARMGERIRQLEDALAILQAKGTNEPHPLLSDDAQNKSTPERDEDGPPVDSKDIKSPQDVIEAFGTLSVYDHGVSRFFGPSGGPEYLLYTSSSGSPSSSPSVGSKSPESFRDSLSPPLSGEMIRFSSAFPFTPVGPANAVLEIIEGHLPTWERACHLSEAYIEHAAWLFRGVSKEQLLLEMLPSVYRRPLPDGAAVKDDYNGPHDYALLYLIFAIGALLDLNQEPYNAEGEHYHQLARAALCLQPVLEKPSSVTIQALHLLSIYNGLAGNEVSGGETSLETTWSLVTFAAQLSHSIGLHRDSSRWGLQDDIVNRRRLLFWNLFVADSWQSLTTGRPPSFSRQYIDCKFPVSESSVDGEPDNDFGTWGFRFALECVSEVAACTLTAEAPSYATIMELDRKVREFPIPAEAAALLEDLKTPQEGEEPLPPSVTMPRFVLSHSREVILLSIHRAFFAQAIIDCPDNPLRSQYAPSFLASYRASCTILKAISDQFALLPTLCARFWVTWTYAFSAAVVFGTVVSRGPRSPLANQAVAQLNMACELFAKAAKLSRRAARALPLLNKLKEKALHALAVAKAEGAQNGALWSLDPPEEADELEIFAGKTRLVESKRLSPSPSIQSVPSGSSEIQQQPDGIAGYEQREFKNVIAPPTVPPIPPAPTVPSNSVPAQSASWYTPALEYPSPYPQQPQHPSQSSYNVHPAYEERRTSYSEPQWQPMHAPPTHLQPSHPPPPPPHQHVPSQQTQHPSQQPPHSLHPGAHVPPLHHLQQMDYRSQGAPVSAPHFRTSSSALPPQQESYIRDQRTSPASAYPVNPSFQGMQQGYMPPPEMVALGLASRESRLDERWASFIHESGYLDGINFNGRS</sequence>
<dbReference type="AlphaFoldDB" id="A0A4R0RY64"/>
<evidence type="ECO:0000256" key="1">
    <source>
        <dbReference type="ARBA" id="ARBA00004123"/>
    </source>
</evidence>
<dbReference type="Pfam" id="PF04082">
    <property type="entry name" value="Fungal_trans"/>
    <property type="match status" value="1"/>
</dbReference>
<feature type="compositionally biased region" description="Low complexity" evidence="3">
    <location>
        <begin position="208"/>
        <end position="224"/>
    </location>
</feature>